<proteinExistence type="predicted"/>
<evidence type="ECO:0000313" key="1">
    <source>
        <dbReference type="EMBL" id="CAB4163755.1"/>
    </source>
</evidence>
<dbReference type="EMBL" id="LR797099">
    <property type="protein sequence ID" value="CAB4186792.1"/>
    <property type="molecule type" value="Genomic_DNA"/>
</dbReference>
<name>A0A6J5P3L2_9CAUD</name>
<evidence type="ECO:0000313" key="4">
    <source>
        <dbReference type="EMBL" id="CAB4220450.1"/>
    </source>
</evidence>
<protein>
    <submittedName>
        <fullName evidence="1">Uncharacterized protein</fullName>
    </submittedName>
</protein>
<gene>
    <name evidence="3" type="ORF">UFOVP1146_138</name>
    <name evidence="4" type="ORF">UFOVP1638_5</name>
    <name evidence="1" type="ORF">UFOVP812_51</name>
    <name evidence="2" type="ORF">UFOVP818_92</name>
</gene>
<dbReference type="EMBL" id="LR796758">
    <property type="protein sequence ID" value="CAB4163755.1"/>
    <property type="molecule type" value="Genomic_DNA"/>
</dbReference>
<evidence type="ECO:0000313" key="3">
    <source>
        <dbReference type="EMBL" id="CAB4186792.1"/>
    </source>
</evidence>
<sequence length="162" mass="18898">MNLLPADTKCYHLQAEIWLTPIWHSEPPIIELKFNDWLLYIGPLTQARSFTINQCLLSDNQNISVTFKNKKDSDTIPGGDKAVRIDKIVFNNINSDRFVWAGKYMPIYPNPWAGEQLAQGIVLDPILRYHNYLSWNGTWSLDFTVPIFTWIHTIEDLGWVYR</sequence>
<dbReference type="EMBL" id="LR797502">
    <property type="protein sequence ID" value="CAB4220450.1"/>
    <property type="molecule type" value="Genomic_DNA"/>
</dbReference>
<organism evidence="1">
    <name type="scientific">uncultured Caudovirales phage</name>
    <dbReference type="NCBI Taxonomy" id="2100421"/>
    <lineage>
        <taxon>Viruses</taxon>
        <taxon>Duplodnaviria</taxon>
        <taxon>Heunggongvirae</taxon>
        <taxon>Uroviricota</taxon>
        <taxon>Caudoviricetes</taxon>
        <taxon>Peduoviridae</taxon>
        <taxon>Maltschvirus</taxon>
        <taxon>Maltschvirus maltsch</taxon>
    </lineage>
</organism>
<dbReference type="EMBL" id="LR796776">
    <property type="protein sequence ID" value="CAB4165556.1"/>
    <property type="molecule type" value="Genomic_DNA"/>
</dbReference>
<reference evidence="1" key="1">
    <citation type="submission" date="2020-04" db="EMBL/GenBank/DDBJ databases">
        <authorList>
            <person name="Chiriac C."/>
            <person name="Salcher M."/>
            <person name="Ghai R."/>
            <person name="Kavagutti S V."/>
        </authorList>
    </citation>
    <scope>NUCLEOTIDE SEQUENCE</scope>
</reference>
<accession>A0A6J5P3L2</accession>
<evidence type="ECO:0000313" key="2">
    <source>
        <dbReference type="EMBL" id="CAB4165556.1"/>
    </source>
</evidence>